<keyword evidence="3" id="KW-1185">Reference proteome</keyword>
<accession>A0A6A6TSV9</accession>
<feature type="region of interest" description="Disordered" evidence="1">
    <location>
        <begin position="238"/>
        <end position="260"/>
    </location>
</feature>
<dbReference type="EMBL" id="MU004290">
    <property type="protein sequence ID" value="KAF2662257.1"/>
    <property type="molecule type" value="Genomic_DNA"/>
</dbReference>
<dbReference type="OrthoDB" id="4364733at2759"/>
<protein>
    <submittedName>
        <fullName evidence="2">Uncharacterized protein</fullName>
    </submittedName>
</protein>
<dbReference type="AlphaFoldDB" id="A0A6A6TSV9"/>
<evidence type="ECO:0000313" key="2">
    <source>
        <dbReference type="EMBL" id="KAF2662257.1"/>
    </source>
</evidence>
<reference evidence="2" key="1">
    <citation type="journal article" date="2020" name="Stud. Mycol.">
        <title>101 Dothideomycetes genomes: a test case for predicting lifestyles and emergence of pathogens.</title>
        <authorList>
            <person name="Haridas S."/>
            <person name="Albert R."/>
            <person name="Binder M."/>
            <person name="Bloem J."/>
            <person name="Labutti K."/>
            <person name="Salamov A."/>
            <person name="Andreopoulos B."/>
            <person name="Baker S."/>
            <person name="Barry K."/>
            <person name="Bills G."/>
            <person name="Bluhm B."/>
            <person name="Cannon C."/>
            <person name="Castanera R."/>
            <person name="Culley D."/>
            <person name="Daum C."/>
            <person name="Ezra D."/>
            <person name="Gonzalez J."/>
            <person name="Henrissat B."/>
            <person name="Kuo A."/>
            <person name="Liang C."/>
            <person name="Lipzen A."/>
            <person name="Lutzoni F."/>
            <person name="Magnuson J."/>
            <person name="Mondo S."/>
            <person name="Nolan M."/>
            <person name="Ohm R."/>
            <person name="Pangilinan J."/>
            <person name="Park H.-J."/>
            <person name="Ramirez L."/>
            <person name="Alfaro M."/>
            <person name="Sun H."/>
            <person name="Tritt A."/>
            <person name="Yoshinaga Y."/>
            <person name="Zwiers L.-H."/>
            <person name="Turgeon B."/>
            <person name="Goodwin S."/>
            <person name="Spatafora J."/>
            <person name="Crous P."/>
            <person name="Grigoriev I."/>
        </authorList>
    </citation>
    <scope>NUCLEOTIDE SEQUENCE</scope>
    <source>
        <strain evidence="2">CBS 122681</strain>
    </source>
</reference>
<feature type="compositionally biased region" description="Acidic residues" evidence="1">
    <location>
        <begin position="249"/>
        <end position="260"/>
    </location>
</feature>
<feature type="region of interest" description="Disordered" evidence="1">
    <location>
        <begin position="1"/>
        <end position="24"/>
    </location>
</feature>
<evidence type="ECO:0000313" key="3">
    <source>
        <dbReference type="Proteomes" id="UP000799324"/>
    </source>
</evidence>
<gene>
    <name evidence="2" type="ORF">K491DRAFT_773373</name>
</gene>
<organism evidence="2 3">
    <name type="scientific">Lophiostoma macrostomum CBS 122681</name>
    <dbReference type="NCBI Taxonomy" id="1314788"/>
    <lineage>
        <taxon>Eukaryota</taxon>
        <taxon>Fungi</taxon>
        <taxon>Dikarya</taxon>
        <taxon>Ascomycota</taxon>
        <taxon>Pezizomycotina</taxon>
        <taxon>Dothideomycetes</taxon>
        <taxon>Pleosporomycetidae</taxon>
        <taxon>Pleosporales</taxon>
        <taxon>Lophiostomataceae</taxon>
        <taxon>Lophiostoma</taxon>
    </lineage>
</organism>
<evidence type="ECO:0000256" key="1">
    <source>
        <dbReference type="SAM" id="MobiDB-lite"/>
    </source>
</evidence>
<name>A0A6A6TSV9_9PLEO</name>
<proteinExistence type="predicted"/>
<dbReference type="Proteomes" id="UP000799324">
    <property type="component" value="Unassembled WGS sequence"/>
</dbReference>
<sequence>MEGSHKRQRANTGGDTAIDDTGPAYTRQTATELQAYIDEIDKEDDGQSVRALLLLAAQKDTQIAASIKLRYEVIALRRRTRILNFDHNSKDVWYTLNKKYRSLSGSKACDIAGEVFHEICDIIREIGDEASAAQTSFGTKQSGLETLRKIGKTICLSSNDTLRHEVQEQFSHCETCLEDAMESIVGRMTANERDTMCQVDDGRSTFLEKLRELQELGDAHCVFDRLGRVVHALIGDDGHFTDEGGDRDNVEEEEQDGPRG</sequence>
<feature type="compositionally biased region" description="Basic and acidic residues" evidence="1">
    <location>
        <begin position="238"/>
        <end position="248"/>
    </location>
</feature>